<sequence length="158" mass="16334">MGAVGGGFDQIAVIAARTGYHDYAAVGRGCAFAVQPAGLAADFGLLQEVVVYIEQALAADVPLRQHSFGNQYAVGAGKVEGGLVFRQIICRIGAAFGQALMAEPFDMAAQYFLSQTARTAVYQQLQAVGLETCGQQVGVVDGIDCLQFGKVVAAADGA</sequence>
<dbReference type="AlphaFoldDB" id="D4DV52"/>
<comment type="caution">
    <text evidence="1">The sequence shown here is derived from an EMBL/GenBank/DDBJ whole genome shotgun (WGS) entry which is preliminary data.</text>
</comment>
<organism evidence="1 2">
    <name type="scientific">Neisseria elongata subsp. glycolytica ATCC 29315</name>
    <dbReference type="NCBI Taxonomy" id="546263"/>
    <lineage>
        <taxon>Bacteria</taxon>
        <taxon>Pseudomonadati</taxon>
        <taxon>Pseudomonadota</taxon>
        <taxon>Betaproteobacteria</taxon>
        <taxon>Neisseriales</taxon>
        <taxon>Neisseriaceae</taxon>
        <taxon>Neisseria</taxon>
    </lineage>
</organism>
<accession>D4DV52</accession>
<protein>
    <submittedName>
        <fullName evidence="1">Uncharacterized protein</fullName>
    </submittedName>
</protein>
<reference evidence="1 2" key="1">
    <citation type="submission" date="2010-02" db="EMBL/GenBank/DDBJ databases">
        <authorList>
            <person name="Weinstock G."/>
            <person name="Sodergren E."/>
            <person name="Clifton S."/>
            <person name="Fulton L."/>
            <person name="Fulton B."/>
            <person name="Courtney L."/>
            <person name="Fronick C."/>
            <person name="Harrison M."/>
            <person name="Strong C."/>
            <person name="Farmer C."/>
            <person name="Delahaunty K."/>
            <person name="Markovic C."/>
            <person name="Hall O."/>
            <person name="Minx P."/>
            <person name="Tomlinson C."/>
            <person name="Mitreva M."/>
            <person name="Nelson J."/>
            <person name="Hou S."/>
            <person name="Wollam A."/>
            <person name="Pepin K.H."/>
            <person name="Johnson M."/>
            <person name="Bhonagiri V."/>
            <person name="Zhang X."/>
            <person name="Suruliraj S."/>
            <person name="Warren W."/>
            <person name="Chinwalla A."/>
            <person name="Mardis E.R."/>
            <person name="Wilson R.K."/>
        </authorList>
    </citation>
    <scope>NUCLEOTIDE SEQUENCE [LARGE SCALE GENOMIC DNA]</scope>
    <source>
        <strain evidence="1 2">ATCC 29315</strain>
    </source>
</reference>
<evidence type="ECO:0000313" key="1">
    <source>
        <dbReference type="EMBL" id="EFE48329.1"/>
    </source>
</evidence>
<name>D4DV52_NEIEG</name>
<gene>
    <name evidence="1" type="ORF">NEIELOOT_02968</name>
</gene>
<dbReference type="EMBL" id="ADBF01000256">
    <property type="protein sequence ID" value="EFE48329.1"/>
    <property type="molecule type" value="Genomic_DNA"/>
</dbReference>
<dbReference type="Proteomes" id="UP000005536">
    <property type="component" value="Unassembled WGS sequence"/>
</dbReference>
<evidence type="ECO:0000313" key="2">
    <source>
        <dbReference type="Proteomes" id="UP000005536"/>
    </source>
</evidence>
<proteinExistence type="predicted"/>